<name>A0AAV7GQG5_DENCH</name>
<sequence length="71" mass="7508">MSQAPGLLRLTRSVPGEATKGVTIDAIATGEPERSWTVTDHPFLSLVSFSLSDPNAFSQLLPLPTSVGIDL</sequence>
<keyword evidence="2" id="KW-1185">Reference proteome</keyword>
<accession>A0AAV7GQG5</accession>
<gene>
    <name evidence="1" type="ORF">IEQ34_013721</name>
</gene>
<comment type="caution">
    <text evidence="1">The sequence shown here is derived from an EMBL/GenBank/DDBJ whole genome shotgun (WGS) entry which is preliminary data.</text>
</comment>
<evidence type="ECO:0000313" key="2">
    <source>
        <dbReference type="Proteomes" id="UP000775213"/>
    </source>
</evidence>
<dbReference type="Proteomes" id="UP000775213">
    <property type="component" value="Unassembled WGS sequence"/>
</dbReference>
<reference evidence="1 2" key="1">
    <citation type="journal article" date="2021" name="Hortic Res">
        <title>Chromosome-scale assembly of the Dendrobium chrysotoxum genome enhances the understanding of orchid evolution.</title>
        <authorList>
            <person name="Zhang Y."/>
            <person name="Zhang G.Q."/>
            <person name="Zhang D."/>
            <person name="Liu X.D."/>
            <person name="Xu X.Y."/>
            <person name="Sun W.H."/>
            <person name="Yu X."/>
            <person name="Zhu X."/>
            <person name="Wang Z.W."/>
            <person name="Zhao X."/>
            <person name="Zhong W.Y."/>
            <person name="Chen H."/>
            <person name="Yin W.L."/>
            <person name="Huang T."/>
            <person name="Niu S.C."/>
            <person name="Liu Z.J."/>
        </authorList>
    </citation>
    <scope>NUCLEOTIDE SEQUENCE [LARGE SCALE GENOMIC DNA]</scope>
    <source>
        <strain evidence="1">Lindl</strain>
    </source>
</reference>
<proteinExistence type="predicted"/>
<protein>
    <submittedName>
        <fullName evidence="1">Uncharacterized protein</fullName>
    </submittedName>
</protein>
<evidence type="ECO:0000313" key="1">
    <source>
        <dbReference type="EMBL" id="KAH0458406.1"/>
    </source>
</evidence>
<organism evidence="1 2">
    <name type="scientific">Dendrobium chrysotoxum</name>
    <name type="common">Orchid</name>
    <dbReference type="NCBI Taxonomy" id="161865"/>
    <lineage>
        <taxon>Eukaryota</taxon>
        <taxon>Viridiplantae</taxon>
        <taxon>Streptophyta</taxon>
        <taxon>Embryophyta</taxon>
        <taxon>Tracheophyta</taxon>
        <taxon>Spermatophyta</taxon>
        <taxon>Magnoliopsida</taxon>
        <taxon>Liliopsida</taxon>
        <taxon>Asparagales</taxon>
        <taxon>Orchidaceae</taxon>
        <taxon>Epidendroideae</taxon>
        <taxon>Malaxideae</taxon>
        <taxon>Dendrobiinae</taxon>
        <taxon>Dendrobium</taxon>
    </lineage>
</organism>
<dbReference type="EMBL" id="JAGFBR010000012">
    <property type="protein sequence ID" value="KAH0458406.1"/>
    <property type="molecule type" value="Genomic_DNA"/>
</dbReference>
<dbReference type="AlphaFoldDB" id="A0AAV7GQG5"/>